<keyword evidence="6 7" id="KW-0460">Magnesium</keyword>
<dbReference type="NCBIfam" id="TIGR01662">
    <property type="entry name" value="HAD-SF-IIIA"/>
    <property type="match status" value="1"/>
</dbReference>
<dbReference type="SUPFAM" id="SSF56784">
    <property type="entry name" value="HAD-like"/>
    <property type="match status" value="1"/>
</dbReference>
<evidence type="ECO:0000313" key="8">
    <source>
        <dbReference type="EMBL" id="ACM92367.1"/>
    </source>
</evidence>
<dbReference type="KEGG" id="nam:NAMH_1197"/>
<evidence type="ECO:0000256" key="2">
    <source>
        <dbReference type="ARBA" id="ARBA00005893"/>
    </source>
</evidence>
<evidence type="ECO:0000313" key="9">
    <source>
        <dbReference type="Proteomes" id="UP000000448"/>
    </source>
</evidence>
<dbReference type="InterPro" id="IPR010023">
    <property type="entry name" value="KdsC_fam"/>
</dbReference>
<comment type="similarity">
    <text evidence="2">Belongs to the KdsC family.</text>
</comment>
<evidence type="ECO:0000256" key="1">
    <source>
        <dbReference type="ARBA" id="ARBA00001946"/>
    </source>
</evidence>
<feature type="binding site" evidence="7">
    <location>
        <position position="10"/>
    </location>
    <ligand>
        <name>substrate</name>
    </ligand>
</feature>
<dbReference type="GO" id="GO:0008781">
    <property type="term" value="F:N-acylneuraminate cytidylyltransferase activity"/>
    <property type="evidence" value="ECO:0007669"/>
    <property type="project" value="TreeGrafter"/>
</dbReference>
<dbReference type="EMBL" id="CP001279">
    <property type="protein sequence ID" value="ACM92367.1"/>
    <property type="molecule type" value="Genomic_DNA"/>
</dbReference>
<dbReference type="PIRSF" id="PIRSF006118">
    <property type="entry name" value="KDO8-P_Ptase"/>
    <property type="match status" value="1"/>
</dbReference>
<dbReference type="GO" id="GO:0019143">
    <property type="term" value="F:3-deoxy-manno-octulosonate-8-phosphatase activity"/>
    <property type="evidence" value="ECO:0007669"/>
    <property type="project" value="UniProtKB-EC"/>
</dbReference>
<dbReference type="SFLD" id="SFLDG01138">
    <property type="entry name" value="C1.6.2:_Deoxy-d-mannose-octulo"/>
    <property type="match status" value="1"/>
</dbReference>
<dbReference type="Gene3D" id="3.40.50.1000">
    <property type="entry name" value="HAD superfamily/HAD-like"/>
    <property type="match status" value="1"/>
</dbReference>
<dbReference type="AlphaFoldDB" id="B9LAD3"/>
<dbReference type="EC" id="3.1.3.45" evidence="8"/>
<keyword evidence="5 8" id="KW-0378">Hydrolase</keyword>
<dbReference type="STRING" id="598659.NAMH_1197"/>
<organism evidence="8 9">
    <name type="scientific">Nautilia profundicola (strain ATCC BAA-1463 / DSM 18972 / AmH)</name>
    <dbReference type="NCBI Taxonomy" id="598659"/>
    <lineage>
        <taxon>Bacteria</taxon>
        <taxon>Pseudomonadati</taxon>
        <taxon>Campylobacterota</taxon>
        <taxon>Epsilonproteobacteria</taxon>
        <taxon>Nautiliales</taxon>
        <taxon>Nautiliaceae</taxon>
        <taxon>Nautilia</taxon>
    </lineage>
</organism>
<name>B9LAD3_NAUPA</name>
<keyword evidence="9" id="KW-1185">Reference proteome</keyword>
<evidence type="ECO:0000256" key="4">
    <source>
        <dbReference type="ARBA" id="ARBA00022723"/>
    </source>
</evidence>
<protein>
    <submittedName>
        <fullName evidence="8">3-deoxy-D-manno-octulosonate 8-phosphate phosphatase</fullName>
        <ecNumber evidence="8">3.1.3.45</ecNumber>
    </submittedName>
</protein>
<dbReference type="eggNOG" id="COG1778">
    <property type="taxonomic scope" value="Bacteria"/>
</dbReference>
<accession>B9LAD3</accession>
<evidence type="ECO:0000256" key="5">
    <source>
        <dbReference type="ARBA" id="ARBA00022801"/>
    </source>
</evidence>
<dbReference type="SFLD" id="SFLDS00003">
    <property type="entry name" value="Haloacid_Dehalogenase"/>
    <property type="match status" value="1"/>
</dbReference>
<dbReference type="InterPro" id="IPR050793">
    <property type="entry name" value="CMP-NeuNAc_synthase"/>
</dbReference>
<dbReference type="PANTHER" id="PTHR21485:SF3">
    <property type="entry name" value="N-ACYLNEURAMINATE CYTIDYLYLTRANSFERASE"/>
    <property type="match status" value="1"/>
</dbReference>
<sequence length="163" mass="18293">MIELIVIDVDGTLTDGKIYYSNSGDEIKAFNIKDGLMIKSWNTLGKKSAIITGRVSNIVDRRAKELDITFVKQGVRNKKEVLDSIIEELGISYSEVAVIGDDMNDLSMLSLVKKSFAPYDANPYIYDFVNFPLKKNGGEGAVAEMIEVLLKEEKLYDKFLALW</sequence>
<dbReference type="InterPro" id="IPR006549">
    <property type="entry name" value="HAD-SF_hydro_IIIA"/>
</dbReference>
<gene>
    <name evidence="8" type="ordered locus">NAMH_1197</name>
</gene>
<dbReference type="RefSeq" id="WP_012663738.1">
    <property type="nucleotide sequence ID" value="NC_012115.1"/>
</dbReference>
<evidence type="ECO:0000256" key="7">
    <source>
        <dbReference type="PIRSR" id="PIRSR006118-2"/>
    </source>
</evidence>
<dbReference type="InterPro" id="IPR023214">
    <property type="entry name" value="HAD_sf"/>
</dbReference>
<dbReference type="Pfam" id="PF08282">
    <property type="entry name" value="Hydrolase_3"/>
    <property type="match status" value="1"/>
</dbReference>
<dbReference type="PANTHER" id="PTHR21485">
    <property type="entry name" value="HAD SUPERFAMILY MEMBERS CMAS AND KDSC"/>
    <property type="match status" value="1"/>
</dbReference>
<keyword evidence="4 7" id="KW-0479">Metal-binding</keyword>
<comment type="cofactor">
    <cofactor evidence="1 7">
        <name>Mg(2+)</name>
        <dbReference type="ChEBI" id="CHEBI:18420"/>
    </cofactor>
</comment>
<evidence type="ECO:0000256" key="3">
    <source>
        <dbReference type="ARBA" id="ARBA00011881"/>
    </source>
</evidence>
<comment type="subunit">
    <text evidence="3">Homotetramer.</text>
</comment>
<feature type="binding site" evidence="7">
    <location>
        <position position="101"/>
    </location>
    <ligand>
        <name>Mg(2+)</name>
        <dbReference type="ChEBI" id="CHEBI:18420"/>
    </ligand>
</feature>
<evidence type="ECO:0000256" key="6">
    <source>
        <dbReference type="ARBA" id="ARBA00022842"/>
    </source>
</evidence>
<dbReference type="NCBIfam" id="TIGR01670">
    <property type="entry name" value="KdsC-phosphatas"/>
    <property type="match status" value="1"/>
</dbReference>
<proteinExistence type="inferred from homology"/>
<dbReference type="HOGENOM" id="CLU_106694_1_0_7"/>
<feature type="binding site" evidence="7">
    <location>
        <position position="8"/>
    </location>
    <ligand>
        <name>Mg(2+)</name>
        <dbReference type="ChEBI" id="CHEBI:18420"/>
    </ligand>
</feature>
<reference evidence="8 9" key="1">
    <citation type="journal article" date="2009" name="PLoS Genet.">
        <title>Adaptations to submarine hydrothermal environments exemplified by the genome of Nautilia profundicola.</title>
        <authorList>
            <person name="Campbell B.J."/>
            <person name="Smith J.L."/>
            <person name="Hanson T.E."/>
            <person name="Klotz M.G."/>
            <person name="Stein L.Y."/>
            <person name="Lee C.K."/>
            <person name="Wu D."/>
            <person name="Robinson J.M."/>
            <person name="Khouri H.M."/>
            <person name="Eisen J.A."/>
            <person name="Cary S.C."/>
        </authorList>
    </citation>
    <scope>NUCLEOTIDE SEQUENCE [LARGE SCALE GENOMIC DNA]</scope>
    <source>
        <strain evidence="9">ATCC BAA-1463 / DSM 18972 / AmH</strain>
    </source>
</reference>
<dbReference type="SFLD" id="SFLDG01136">
    <property type="entry name" value="C1.6:_Phosphoserine_Phosphatas"/>
    <property type="match status" value="1"/>
</dbReference>
<dbReference type="OrthoDB" id="9805604at2"/>
<dbReference type="Proteomes" id="UP000000448">
    <property type="component" value="Chromosome"/>
</dbReference>
<dbReference type="GO" id="GO:0046872">
    <property type="term" value="F:metal ion binding"/>
    <property type="evidence" value="ECO:0007669"/>
    <property type="project" value="UniProtKB-KW"/>
</dbReference>
<dbReference type="InterPro" id="IPR036412">
    <property type="entry name" value="HAD-like_sf"/>
</dbReference>